<evidence type="ECO:0000313" key="2">
    <source>
        <dbReference type="EMBL" id="GAA1531981.1"/>
    </source>
</evidence>
<proteinExistence type="predicted"/>
<evidence type="ECO:0000256" key="1">
    <source>
        <dbReference type="SAM" id="MobiDB-lite"/>
    </source>
</evidence>
<evidence type="ECO:0000313" key="3">
    <source>
        <dbReference type="Proteomes" id="UP001500363"/>
    </source>
</evidence>
<name>A0ABN2B1P9_9ACTN</name>
<sequence length="91" mass="9638">MVDVGHDGHVAQVITEGHAEALQAVGLAKQRQAVVTESQAVATTGVVSLVVPLDLLIDALRSHHILPGTPRAGETGRRDRSRCVPTMRLSL</sequence>
<dbReference type="EMBL" id="BAAANC010000002">
    <property type="protein sequence ID" value="GAA1531981.1"/>
    <property type="molecule type" value="Genomic_DNA"/>
</dbReference>
<gene>
    <name evidence="2" type="ORF">GCM10009741_37820</name>
</gene>
<comment type="caution">
    <text evidence="2">The sequence shown here is derived from an EMBL/GenBank/DDBJ whole genome shotgun (WGS) entry which is preliminary data.</text>
</comment>
<organism evidence="2 3">
    <name type="scientific">Kribbella lupini</name>
    <dbReference type="NCBI Taxonomy" id="291602"/>
    <lineage>
        <taxon>Bacteria</taxon>
        <taxon>Bacillati</taxon>
        <taxon>Actinomycetota</taxon>
        <taxon>Actinomycetes</taxon>
        <taxon>Propionibacteriales</taxon>
        <taxon>Kribbellaceae</taxon>
        <taxon>Kribbella</taxon>
    </lineage>
</organism>
<dbReference type="Proteomes" id="UP001500363">
    <property type="component" value="Unassembled WGS sequence"/>
</dbReference>
<accession>A0ABN2B1P9</accession>
<reference evidence="2 3" key="1">
    <citation type="journal article" date="2019" name="Int. J. Syst. Evol. Microbiol.">
        <title>The Global Catalogue of Microorganisms (GCM) 10K type strain sequencing project: providing services to taxonomists for standard genome sequencing and annotation.</title>
        <authorList>
            <consortium name="The Broad Institute Genomics Platform"/>
            <consortium name="The Broad Institute Genome Sequencing Center for Infectious Disease"/>
            <person name="Wu L."/>
            <person name="Ma J."/>
        </authorList>
    </citation>
    <scope>NUCLEOTIDE SEQUENCE [LARGE SCALE GENOMIC DNA]</scope>
    <source>
        <strain evidence="2 3">JCM 14303</strain>
    </source>
</reference>
<feature type="region of interest" description="Disordered" evidence="1">
    <location>
        <begin position="66"/>
        <end position="91"/>
    </location>
</feature>
<keyword evidence="3" id="KW-1185">Reference proteome</keyword>
<protein>
    <submittedName>
        <fullName evidence="2">Uncharacterized protein</fullName>
    </submittedName>
</protein>